<protein>
    <submittedName>
        <fullName evidence="1">Uncharacterized protein</fullName>
    </submittedName>
</protein>
<sequence length="26" mass="3056">MCSKMKFQLFDNQKQFGYQVSPSGKQ</sequence>
<accession>A0A0A8ZVJ5</accession>
<proteinExistence type="predicted"/>
<dbReference type="AlphaFoldDB" id="A0A0A8ZVJ5"/>
<evidence type="ECO:0000313" key="1">
    <source>
        <dbReference type="EMBL" id="JAD38827.1"/>
    </source>
</evidence>
<organism evidence="1">
    <name type="scientific">Arundo donax</name>
    <name type="common">Giant reed</name>
    <name type="synonym">Donax arundinaceus</name>
    <dbReference type="NCBI Taxonomy" id="35708"/>
    <lineage>
        <taxon>Eukaryota</taxon>
        <taxon>Viridiplantae</taxon>
        <taxon>Streptophyta</taxon>
        <taxon>Embryophyta</taxon>
        <taxon>Tracheophyta</taxon>
        <taxon>Spermatophyta</taxon>
        <taxon>Magnoliopsida</taxon>
        <taxon>Liliopsida</taxon>
        <taxon>Poales</taxon>
        <taxon>Poaceae</taxon>
        <taxon>PACMAD clade</taxon>
        <taxon>Arundinoideae</taxon>
        <taxon>Arundineae</taxon>
        <taxon>Arundo</taxon>
    </lineage>
</organism>
<dbReference type="EMBL" id="GBRH01259068">
    <property type="protein sequence ID" value="JAD38827.1"/>
    <property type="molecule type" value="Transcribed_RNA"/>
</dbReference>
<reference evidence="1" key="1">
    <citation type="submission" date="2014-09" db="EMBL/GenBank/DDBJ databases">
        <authorList>
            <person name="Magalhaes I.L.F."/>
            <person name="Oliveira U."/>
            <person name="Santos F.R."/>
            <person name="Vidigal T.H.D.A."/>
            <person name="Brescovit A.D."/>
            <person name="Santos A.J."/>
        </authorList>
    </citation>
    <scope>NUCLEOTIDE SEQUENCE</scope>
    <source>
        <tissue evidence="1">Shoot tissue taken approximately 20 cm above the soil surface</tissue>
    </source>
</reference>
<name>A0A0A8ZVJ5_ARUDO</name>
<reference evidence="1" key="2">
    <citation type="journal article" date="2015" name="Data Brief">
        <title>Shoot transcriptome of the giant reed, Arundo donax.</title>
        <authorList>
            <person name="Barrero R.A."/>
            <person name="Guerrero F.D."/>
            <person name="Moolhuijzen P."/>
            <person name="Goolsby J.A."/>
            <person name="Tidwell J."/>
            <person name="Bellgard S.E."/>
            <person name="Bellgard M.I."/>
        </authorList>
    </citation>
    <scope>NUCLEOTIDE SEQUENCE</scope>
    <source>
        <tissue evidence="1">Shoot tissue taken approximately 20 cm above the soil surface</tissue>
    </source>
</reference>